<organism evidence="2">
    <name type="scientific">Daphnia magna</name>
    <dbReference type="NCBI Taxonomy" id="35525"/>
    <lineage>
        <taxon>Eukaryota</taxon>
        <taxon>Metazoa</taxon>
        <taxon>Ecdysozoa</taxon>
        <taxon>Arthropoda</taxon>
        <taxon>Crustacea</taxon>
        <taxon>Branchiopoda</taxon>
        <taxon>Diplostraca</taxon>
        <taxon>Cladocera</taxon>
        <taxon>Anomopoda</taxon>
        <taxon>Daphniidae</taxon>
        <taxon>Daphnia</taxon>
    </lineage>
</organism>
<evidence type="ECO:0000256" key="1">
    <source>
        <dbReference type="SAM" id="MobiDB-lite"/>
    </source>
</evidence>
<dbReference type="AlphaFoldDB" id="A0A0P5D1H2"/>
<feature type="non-terminal residue" evidence="2">
    <location>
        <position position="1"/>
    </location>
</feature>
<accession>A0A0P5D1H2</accession>
<proteinExistence type="predicted"/>
<protein>
    <submittedName>
        <fullName evidence="2">Uncharacterized protein</fullName>
    </submittedName>
</protein>
<evidence type="ECO:0000313" key="2">
    <source>
        <dbReference type="EMBL" id="JAN74692.1"/>
    </source>
</evidence>
<feature type="compositionally biased region" description="Low complexity" evidence="1">
    <location>
        <begin position="1"/>
        <end position="13"/>
    </location>
</feature>
<reference evidence="2" key="1">
    <citation type="submission" date="2015-10" db="EMBL/GenBank/DDBJ databases">
        <title>EvidentialGene: Evidence-directed Construction of Complete mRNA Transcriptomes without Genomes.</title>
        <authorList>
            <person name="Gilbert D.G."/>
        </authorList>
    </citation>
    <scope>NUCLEOTIDE SEQUENCE</scope>
</reference>
<name>A0A0P5D1H2_9CRUS</name>
<sequence length="167" mass="18620">PQPSPRSQGSPPGDCSRSTSAVHSCVGSRPLGTHGSWPRHENAGTGQGAAWRWQDGQRNLLDPLYPAPIESRRRCSRPRVPISSRHCTTRERDSPIQQPPARPSSSLSGHARHAAVVLRDGERALFPTNPLCCCRHCSTTPHAGRPMRRRERFRRFRLRQVAVIFAP</sequence>
<feature type="region of interest" description="Disordered" evidence="1">
    <location>
        <begin position="1"/>
        <end position="49"/>
    </location>
</feature>
<dbReference type="EMBL" id="GDIQ01020045">
    <property type="protein sequence ID" value="JAN74692.1"/>
    <property type="molecule type" value="Transcribed_RNA"/>
</dbReference>
<feature type="region of interest" description="Disordered" evidence="1">
    <location>
        <begin position="62"/>
        <end position="112"/>
    </location>
</feature>